<dbReference type="HOGENOM" id="CLU_3302673_0_0_2"/>
<protein>
    <submittedName>
        <fullName evidence="1">Uncharacterized protein</fullName>
    </submittedName>
</protein>
<name>U1NAA4_9EURY</name>
<sequence>MTKVAVIDLSENRAVWELIDNSAMDTISVSCTRLLTMLR</sequence>
<organism evidence="1 2">
    <name type="scientific">Haloquadratum walsbyi J07HQW2</name>
    <dbReference type="NCBI Taxonomy" id="1238425"/>
    <lineage>
        <taxon>Archaea</taxon>
        <taxon>Methanobacteriati</taxon>
        <taxon>Methanobacteriota</taxon>
        <taxon>Stenosarchaea group</taxon>
        <taxon>Halobacteria</taxon>
        <taxon>Halobacteriales</taxon>
        <taxon>Haloferacaceae</taxon>
        <taxon>Haloquadratum</taxon>
    </lineage>
</organism>
<gene>
    <name evidence="1" type="ORF">J07HQW2_00194</name>
</gene>
<evidence type="ECO:0000313" key="2">
    <source>
        <dbReference type="Proteomes" id="UP000030710"/>
    </source>
</evidence>
<dbReference type="AlphaFoldDB" id="U1NAA4"/>
<reference evidence="1 2" key="1">
    <citation type="journal article" date="2013" name="PLoS ONE">
        <title>Assembly-driven community genomics of a hypersaline microbial ecosystem.</title>
        <authorList>
            <person name="Podell S."/>
            <person name="Ugalde J.A."/>
            <person name="Narasingarao P."/>
            <person name="Banfield J.F."/>
            <person name="Heidelberg K.B."/>
            <person name="Allen E.E."/>
        </authorList>
    </citation>
    <scope>NUCLEOTIDE SEQUENCE [LARGE SCALE GENOMIC DNA]</scope>
    <source>
        <strain evidence="2">J07HQW2</strain>
    </source>
</reference>
<dbReference type="EMBL" id="KE356561">
    <property type="protein sequence ID" value="ERG93760.1"/>
    <property type="molecule type" value="Genomic_DNA"/>
</dbReference>
<proteinExistence type="predicted"/>
<evidence type="ECO:0000313" key="1">
    <source>
        <dbReference type="EMBL" id="ERG93760.1"/>
    </source>
</evidence>
<dbReference type="Proteomes" id="UP000030710">
    <property type="component" value="Unassembled WGS sequence"/>
</dbReference>
<accession>U1NAA4</accession>